<organism evidence="2">
    <name type="scientific">marine metagenome</name>
    <dbReference type="NCBI Taxonomy" id="408172"/>
    <lineage>
        <taxon>unclassified sequences</taxon>
        <taxon>metagenomes</taxon>
        <taxon>ecological metagenomes</taxon>
    </lineage>
</organism>
<evidence type="ECO:0000313" key="2">
    <source>
        <dbReference type="EMBL" id="SVC31388.1"/>
    </source>
</evidence>
<sequence>IKDYADPCGSCGGMYDVFVADIDNDGDLDVISAGDDDVEWYANSGDGSSWTKKDIVSGEDDADGSNAVFAADIDNDGDMDVVAAFFMISKVAWYENDGSPGNGGWTTHNVNTPDNDQGAYDIFVADMDNDGDLDIVEADQYSNKVYWHENDGSPGDGTWTRTKIKGGLDAVSSVFVADMDNDGDMDVVSAVYIDDDVRWHENDGTPSGINWDTYNIDTNVNGAASVFVADMDNDGDMDVVSAAALGDKIKWHENDGTPDAGWTTANVETSVDKSLSVFVADINNDGNLDVVSAAYNDDEIAWYENAAIPEFSNILMPIVSVLAIVGFNYRKRKINPDE</sequence>
<feature type="non-terminal residue" evidence="2">
    <location>
        <position position="1"/>
    </location>
</feature>
<evidence type="ECO:0000256" key="1">
    <source>
        <dbReference type="ARBA" id="ARBA00022729"/>
    </source>
</evidence>
<keyword evidence="1" id="KW-0732">Signal</keyword>
<proteinExistence type="predicted"/>
<dbReference type="Pfam" id="PF13517">
    <property type="entry name" value="FG-GAP_3"/>
    <property type="match status" value="2"/>
</dbReference>
<dbReference type="InterPro" id="IPR028994">
    <property type="entry name" value="Integrin_alpha_N"/>
</dbReference>
<dbReference type="SUPFAM" id="SSF69318">
    <property type="entry name" value="Integrin alpha N-terminal domain"/>
    <property type="match status" value="1"/>
</dbReference>
<dbReference type="PANTHER" id="PTHR44103:SF1">
    <property type="entry name" value="PROPROTEIN CONVERTASE P"/>
    <property type="match status" value="1"/>
</dbReference>
<dbReference type="EMBL" id="UINC01084593">
    <property type="protein sequence ID" value="SVC31388.1"/>
    <property type="molecule type" value="Genomic_DNA"/>
</dbReference>
<gene>
    <name evidence="2" type="ORF">METZ01_LOCUS284242</name>
</gene>
<protein>
    <recommendedName>
        <fullName evidence="3">VCBS repeat-containing protein</fullName>
    </recommendedName>
</protein>
<reference evidence="2" key="1">
    <citation type="submission" date="2018-05" db="EMBL/GenBank/DDBJ databases">
        <authorList>
            <person name="Lanie J.A."/>
            <person name="Ng W.-L."/>
            <person name="Kazmierczak K.M."/>
            <person name="Andrzejewski T.M."/>
            <person name="Davidsen T.M."/>
            <person name="Wayne K.J."/>
            <person name="Tettelin H."/>
            <person name="Glass J.I."/>
            <person name="Rusch D."/>
            <person name="Podicherti R."/>
            <person name="Tsui H.-C.T."/>
            <person name="Winkler M.E."/>
        </authorList>
    </citation>
    <scope>NUCLEOTIDE SEQUENCE</scope>
</reference>
<name>A0A382L339_9ZZZZ</name>
<dbReference type="AlphaFoldDB" id="A0A382L339"/>
<dbReference type="InterPro" id="IPR013517">
    <property type="entry name" value="FG-GAP"/>
</dbReference>
<dbReference type="Gene3D" id="2.130.10.130">
    <property type="entry name" value="Integrin alpha, N-terminal"/>
    <property type="match status" value="1"/>
</dbReference>
<accession>A0A382L339</accession>
<dbReference type="PANTHER" id="PTHR44103">
    <property type="entry name" value="PROPROTEIN CONVERTASE P"/>
    <property type="match status" value="1"/>
</dbReference>
<evidence type="ECO:0008006" key="3">
    <source>
        <dbReference type="Google" id="ProtNLM"/>
    </source>
</evidence>